<organism evidence="1">
    <name type="scientific">marine sediment metagenome</name>
    <dbReference type="NCBI Taxonomy" id="412755"/>
    <lineage>
        <taxon>unclassified sequences</taxon>
        <taxon>metagenomes</taxon>
        <taxon>ecological metagenomes</taxon>
    </lineage>
</organism>
<reference evidence="1" key="1">
    <citation type="journal article" date="2014" name="Front. Microbiol.">
        <title>High frequency of phylogenetically diverse reductive dehalogenase-homologous genes in deep subseafloor sedimentary metagenomes.</title>
        <authorList>
            <person name="Kawai M."/>
            <person name="Futagami T."/>
            <person name="Toyoda A."/>
            <person name="Takaki Y."/>
            <person name="Nishi S."/>
            <person name="Hori S."/>
            <person name="Arai W."/>
            <person name="Tsubouchi T."/>
            <person name="Morono Y."/>
            <person name="Uchiyama I."/>
            <person name="Ito T."/>
            <person name="Fujiyama A."/>
            <person name="Inagaki F."/>
            <person name="Takami H."/>
        </authorList>
    </citation>
    <scope>NUCLEOTIDE SEQUENCE</scope>
    <source>
        <strain evidence="1">Expedition CK06-06</strain>
    </source>
</reference>
<proteinExistence type="predicted"/>
<evidence type="ECO:0000313" key="1">
    <source>
        <dbReference type="EMBL" id="GAG21501.1"/>
    </source>
</evidence>
<comment type="caution">
    <text evidence="1">The sequence shown here is derived from an EMBL/GenBank/DDBJ whole genome shotgun (WGS) entry which is preliminary data.</text>
</comment>
<sequence length="51" mass="5398">MDEFVLCHLDTQEGGEVDFGITDVQLAADAAAVGFDGVQRDVQKSGDLWAG</sequence>
<dbReference type="EMBL" id="BARS01030410">
    <property type="protein sequence ID" value="GAG21501.1"/>
    <property type="molecule type" value="Genomic_DNA"/>
</dbReference>
<protein>
    <submittedName>
        <fullName evidence="1">Uncharacterized protein</fullName>
    </submittedName>
</protein>
<dbReference type="AlphaFoldDB" id="X0X991"/>
<accession>X0X991</accession>
<gene>
    <name evidence="1" type="ORF">S01H1_47433</name>
</gene>
<name>X0X991_9ZZZZ</name>